<keyword evidence="1 3" id="KW-0853">WD repeat</keyword>
<dbReference type="PANTHER" id="PTHR19848">
    <property type="entry name" value="WD40 REPEAT PROTEIN"/>
    <property type="match status" value="1"/>
</dbReference>
<dbReference type="RefSeq" id="WP_170166599.1">
    <property type="nucleotide sequence ID" value="NZ_QLTT01000006.1"/>
</dbReference>
<dbReference type="InterPro" id="IPR019775">
    <property type="entry name" value="WD40_repeat_CS"/>
</dbReference>
<reference evidence="4 5" key="1">
    <citation type="submission" date="2018-06" db="EMBL/GenBank/DDBJ databases">
        <title>Genomic Encyclopedia of Type Strains, Phase IV (KMG-IV): sequencing the most valuable type-strain genomes for metagenomic binning, comparative biology and taxonomic classification.</title>
        <authorList>
            <person name="Goeker M."/>
        </authorList>
    </citation>
    <scope>NUCLEOTIDE SEQUENCE [LARGE SCALE GENOMIC DNA]</scope>
    <source>
        <strain evidence="4 5">DSM 45479</strain>
    </source>
</reference>
<dbReference type="InterPro" id="IPR001680">
    <property type="entry name" value="WD40_rpt"/>
</dbReference>
<feature type="repeat" description="WD" evidence="3">
    <location>
        <begin position="36"/>
        <end position="76"/>
    </location>
</feature>
<dbReference type="PROSITE" id="PS50082">
    <property type="entry name" value="WD_REPEATS_2"/>
    <property type="match status" value="2"/>
</dbReference>
<dbReference type="EMBL" id="QLTT01000006">
    <property type="protein sequence ID" value="RAS63844.1"/>
    <property type="molecule type" value="Genomic_DNA"/>
</dbReference>
<feature type="repeat" description="WD" evidence="3">
    <location>
        <begin position="1"/>
        <end position="27"/>
    </location>
</feature>
<evidence type="ECO:0000256" key="3">
    <source>
        <dbReference type="PROSITE-ProRule" id="PRU00221"/>
    </source>
</evidence>
<dbReference type="InterPro" id="IPR036322">
    <property type="entry name" value="WD40_repeat_dom_sf"/>
</dbReference>
<keyword evidence="5" id="KW-1185">Reference proteome</keyword>
<dbReference type="Gene3D" id="2.130.10.10">
    <property type="entry name" value="YVTN repeat-like/Quinoprotein amine dehydrogenase"/>
    <property type="match status" value="1"/>
</dbReference>
<dbReference type="PROSITE" id="PS50294">
    <property type="entry name" value="WD_REPEATS_REGION"/>
    <property type="match status" value="1"/>
</dbReference>
<dbReference type="SUPFAM" id="SSF50978">
    <property type="entry name" value="WD40 repeat-like"/>
    <property type="match status" value="1"/>
</dbReference>
<evidence type="ECO:0000256" key="1">
    <source>
        <dbReference type="ARBA" id="ARBA00022574"/>
    </source>
</evidence>
<name>A0ABX9E7U6_9PSEU</name>
<dbReference type="Pfam" id="PF00400">
    <property type="entry name" value="WD40"/>
    <property type="match status" value="2"/>
</dbReference>
<dbReference type="Proteomes" id="UP000248714">
    <property type="component" value="Unassembled WGS sequence"/>
</dbReference>
<dbReference type="PROSITE" id="PS00678">
    <property type="entry name" value="WD_REPEATS_1"/>
    <property type="match status" value="1"/>
</dbReference>
<evidence type="ECO:0000313" key="5">
    <source>
        <dbReference type="Proteomes" id="UP000248714"/>
    </source>
</evidence>
<keyword evidence="2" id="KW-0677">Repeat</keyword>
<sequence>MTALEFSPDSARLASGGRDRDVVVWDVGARASWATLRGHNQPVTHLAWRPDDTAVVSAGTDAVNVWGLDVDQALRTIR</sequence>
<dbReference type="PANTHER" id="PTHR19848:SF8">
    <property type="entry name" value="F-BOX AND WD REPEAT DOMAIN CONTAINING 7"/>
    <property type="match status" value="1"/>
</dbReference>
<dbReference type="SMART" id="SM00320">
    <property type="entry name" value="WD40"/>
    <property type="match status" value="2"/>
</dbReference>
<protein>
    <submittedName>
        <fullName evidence="4">WD domain G-beta repeat uncharacterized protein</fullName>
    </submittedName>
</protein>
<proteinExistence type="predicted"/>
<evidence type="ECO:0000256" key="2">
    <source>
        <dbReference type="ARBA" id="ARBA00022737"/>
    </source>
</evidence>
<gene>
    <name evidence="4" type="ORF">C8D87_106246</name>
</gene>
<evidence type="ECO:0000313" key="4">
    <source>
        <dbReference type="EMBL" id="RAS63844.1"/>
    </source>
</evidence>
<organism evidence="4 5">
    <name type="scientific">Lentzea atacamensis</name>
    <dbReference type="NCBI Taxonomy" id="531938"/>
    <lineage>
        <taxon>Bacteria</taxon>
        <taxon>Bacillati</taxon>
        <taxon>Actinomycetota</taxon>
        <taxon>Actinomycetes</taxon>
        <taxon>Pseudonocardiales</taxon>
        <taxon>Pseudonocardiaceae</taxon>
        <taxon>Lentzea</taxon>
    </lineage>
</organism>
<comment type="caution">
    <text evidence="4">The sequence shown here is derived from an EMBL/GenBank/DDBJ whole genome shotgun (WGS) entry which is preliminary data.</text>
</comment>
<dbReference type="InterPro" id="IPR015943">
    <property type="entry name" value="WD40/YVTN_repeat-like_dom_sf"/>
</dbReference>
<accession>A0ABX9E7U6</accession>